<evidence type="ECO:0000313" key="10">
    <source>
        <dbReference type="EMBL" id="RDY25291.1"/>
    </source>
</evidence>
<dbReference type="Gene3D" id="1.10.1760.20">
    <property type="match status" value="1"/>
</dbReference>
<feature type="transmembrane region" description="Helical" evidence="9">
    <location>
        <begin position="168"/>
        <end position="192"/>
    </location>
</feature>
<dbReference type="PIRSF" id="PIRSF037778">
    <property type="entry name" value="UCP037778_transp_RibU"/>
    <property type="match status" value="1"/>
</dbReference>
<dbReference type="InterPro" id="IPR025720">
    <property type="entry name" value="RibU"/>
</dbReference>
<dbReference type="RefSeq" id="WP_094369127.1">
    <property type="nucleotide sequence ID" value="NZ_NOJY02000088.1"/>
</dbReference>
<evidence type="ECO:0000256" key="5">
    <source>
        <dbReference type="ARBA" id="ARBA00022692"/>
    </source>
</evidence>
<comment type="caution">
    <text evidence="10">The sequence shown here is derived from an EMBL/GenBank/DDBJ whole genome shotgun (WGS) entry which is preliminary data.</text>
</comment>
<keyword evidence="6 9" id="KW-1133">Transmembrane helix</keyword>
<evidence type="ECO:0000256" key="6">
    <source>
        <dbReference type="ARBA" id="ARBA00022989"/>
    </source>
</evidence>
<name>A0A371IXU8_9FIRM</name>
<feature type="transmembrane region" description="Helical" evidence="9">
    <location>
        <begin position="20"/>
        <end position="40"/>
    </location>
</feature>
<evidence type="ECO:0000256" key="2">
    <source>
        <dbReference type="ARBA" id="ARBA00005540"/>
    </source>
</evidence>
<gene>
    <name evidence="10" type="ORF">CHL78_018925</name>
</gene>
<evidence type="ECO:0000256" key="4">
    <source>
        <dbReference type="ARBA" id="ARBA00022475"/>
    </source>
</evidence>
<keyword evidence="3 8" id="KW-0813">Transport</keyword>
<feature type="transmembrane region" description="Helical" evidence="9">
    <location>
        <begin position="52"/>
        <end position="71"/>
    </location>
</feature>
<dbReference type="PANTHER" id="PTHR38438:SF1">
    <property type="entry name" value="RIBOFLAVIN TRANSPORTER RIBU"/>
    <property type="match status" value="1"/>
</dbReference>
<accession>A0A371IXU8</accession>
<dbReference type="EMBL" id="NOJY02000088">
    <property type="protein sequence ID" value="RDY25291.1"/>
    <property type="molecule type" value="Genomic_DNA"/>
</dbReference>
<evidence type="ECO:0000256" key="7">
    <source>
        <dbReference type="ARBA" id="ARBA00023136"/>
    </source>
</evidence>
<evidence type="ECO:0000256" key="1">
    <source>
        <dbReference type="ARBA" id="ARBA00004651"/>
    </source>
</evidence>
<comment type="subcellular location">
    <subcellularLocation>
        <location evidence="1">Cell membrane</location>
        <topology evidence="1">Multi-pass membrane protein</topology>
    </subcellularLocation>
</comment>
<protein>
    <recommendedName>
        <fullName evidence="8">Riboflavin transporter</fullName>
    </recommendedName>
</protein>
<comment type="function">
    <text evidence="8">Probably a riboflavin-binding protein that interacts with the energy-coupling factor (ECF) ABC-transporter complex.</text>
</comment>
<proteinExistence type="inferred from homology"/>
<dbReference type="PANTHER" id="PTHR38438">
    <property type="entry name" value="RIBOFLAVIN TRANSPORTER RIBU"/>
    <property type="match status" value="1"/>
</dbReference>
<evidence type="ECO:0000313" key="11">
    <source>
        <dbReference type="Proteomes" id="UP000215694"/>
    </source>
</evidence>
<keyword evidence="5 9" id="KW-0812">Transmembrane</keyword>
<feature type="transmembrane region" description="Helical" evidence="9">
    <location>
        <begin position="115"/>
        <end position="137"/>
    </location>
</feature>
<keyword evidence="11" id="KW-1185">Reference proteome</keyword>
<dbReference type="GO" id="GO:0005886">
    <property type="term" value="C:plasma membrane"/>
    <property type="evidence" value="ECO:0007669"/>
    <property type="project" value="UniProtKB-SubCell"/>
</dbReference>
<feature type="transmembrane region" description="Helical" evidence="9">
    <location>
        <begin position="77"/>
        <end position="103"/>
    </location>
</feature>
<reference evidence="10 11" key="1">
    <citation type="journal article" date="2017" name="Genome Announc.">
        <title>Draft Genome Sequence of Romboutsia weinsteinii sp. nov. Strain CCRI-19649(T) Isolated from Surface Water.</title>
        <authorList>
            <person name="Maheux A.F."/>
            <person name="Boudreau D.K."/>
            <person name="Berube E."/>
            <person name="Boissinot M."/>
            <person name="Cantin P."/>
            <person name="Raymond F."/>
            <person name="Corbeil J."/>
            <person name="Omar R.F."/>
            <person name="Bergeron M.G."/>
        </authorList>
    </citation>
    <scope>NUCLEOTIDE SEQUENCE [LARGE SCALE GENOMIC DNA]</scope>
    <source>
        <strain evidence="10 11">CCRI-19649</strain>
    </source>
</reference>
<dbReference type="Proteomes" id="UP000215694">
    <property type="component" value="Unassembled WGS sequence"/>
</dbReference>
<dbReference type="AlphaFoldDB" id="A0A371IXU8"/>
<dbReference type="InterPro" id="IPR024529">
    <property type="entry name" value="ECF_trnsprt_substrate-spec"/>
</dbReference>
<dbReference type="Pfam" id="PF12822">
    <property type="entry name" value="ECF_trnsprt"/>
    <property type="match status" value="1"/>
</dbReference>
<dbReference type="OrthoDB" id="9809216at2"/>
<evidence type="ECO:0000256" key="9">
    <source>
        <dbReference type="SAM" id="Phobius"/>
    </source>
</evidence>
<keyword evidence="7 8" id="KW-0472">Membrane</keyword>
<organism evidence="10 11">
    <name type="scientific">Romboutsia weinsteinii</name>
    <dbReference type="NCBI Taxonomy" id="2020949"/>
    <lineage>
        <taxon>Bacteria</taxon>
        <taxon>Bacillati</taxon>
        <taxon>Bacillota</taxon>
        <taxon>Clostridia</taxon>
        <taxon>Peptostreptococcales</taxon>
        <taxon>Peptostreptococcaceae</taxon>
        <taxon>Romboutsia</taxon>
    </lineage>
</organism>
<evidence type="ECO:0000256" key="3">
    <source>
        <dbReference type="ARBA" id="ARBA00022448"/>
    </source>
</evidence>
<dbReference type="GO" id="GO:0032217">
    <property type="term" value="F:riboflavin transmembrane transporter activity"/>
    <property type="evidence" value="ECO:0007669"/>
    <property type="project" value="UniProtKB-UniRule"/>
</dbReference>
<sequence>MQGTVKNKKTISTQVLVKVAILSAIAYILMFISMPIPGVFPDFLKIDISDIPGIFGGMALGPVAGFVIIAIKNCLQAITASFTGGIGELANTIIGGTYVFILCYSYKKRSDIKGVLVGFLLGTIGMTIMGAVMNYFVMMPLYGKMMGLDAIIGMGSAINPKINDLLSFVIWMIVPFNIIKAIIMSLVTLPLYKKMGKLIKK</sequence>
<comment type="similarity">
    <text evidence="2 8">Belongs to the prokaryotic riboflavin transporter (P-RFT) (TC 2.A.87) family.</text>
</comment>
<keyword evidence="4 8" id="KW-1003">Cell membrane</keyword>
<evidence type="ECO:0000256" key="8">
    <source>
        <dbReference type="PIRNR" id="PIRNR037778"/>
    </source>
</evidence>